<dbReference type="GO" id="GO:0003677">
    <property type="term" value="F:DNA binding"/>
    <property type="evidence" value="ECO:0007669"/>
    <property type="project" value="InterPro"/>
</dbReference>
<reference evidence="3" key="1">
    <citation type="submission" date="2020-08" db="EMBL/GenBank/DDBJ databases">
        <title>Whole genome shotgun sequence of Actinocatenispora sera NBRC 101916.</title>
        <authorList>
            <person name="Komaki H."/>
            <person name="Tamura T."/>
        </authorList>
    </citation>
    <scope>NUCLEOTIDE SEQUENCE</scope>
    <source>
        <strain evidence="3">NBRC 101916</strain>
    </source>
</reference>
<dbReference type="Gene3D" id="1.10.10.10">
    <property type="entry name" value="Winged helix-like DNA-binding domain superfamily/Winged helix DNA-binding domain"/>
    <property type="match status" value="1"/>
</dbReference>
<dbReference type="Proteomes" id="UP000680750">
    <property type="component" value="Chromosome"/>
</dbReference>
<protein>
    <submittedName>
        <fullName evidence="3">Transcriptional regulator</fullName>
    </submittedName>
</protein>
<dbReference type="EMBL" id="AP023354">
    <property type="protein sequence ID" value="BCJ31607.1"/>
    <property type="molecule type" value="Genomic_DNA"/>
</dbReference>
<dbReference type="Pfam" id="PF09339">
    <property type="entry name" value="HTH_IclR"/>
    <property type="match status" value="1"/>
</dbReference>
<dbReference type="InterPro" id="IPR036390">
    <property type="entry name" value="WH_DNA-bd_sf"/>
</dbReference>
<dbReference type="CDD" id="cd00090">
    <property type="entry name" value="HTH_ARSR"/>
    <property type="match status" value="1"/>
</dbReference>
<evidence type="ECO:0000259" key="2">
    <source>
        <dbReference type="Pfam" id="PF09339"/>
    </source>
</evidence>
<gene>
    <name evidence="3" type="ORF">Asera_57150</name>
</gene>
<proteinExistence type="predicted"/>
<feature type="domain" description="HTH iclR-type" evidence="2">
    <location>
        <begin position="8"/>
        <end position="55"/>
    </location>
</feature>
<dbReference type="SUPFAM" id="SSF46785">
    <property type="entry name" value="Winged helix' DNA-binding domain"/>
    <property type="match status" value="1"/>
</dbReference>
<dbReference type="InterPro" id="IPR011991">
    <property type="entry name" value="ArsR-like_HTH"/>
</dbReference>
<dbReference type="GO" id="GO:0006355">
    <property type="term" value="P:regulation of DNA-templated transcription"/>
    <property type="evidence" value="ECO:0007669"/>
    <property type="project" value="InterPro"/>
</dbReference>
<sequence>MNPVPAGRRLQVLQLLRDARTPLGIAEIAQRLGVHANTVRFHLETLVGNGQVERQTASHAGPGRPPQLFRAAPGMDPMGPRRYQVLAEVLVGDVAAHPDPAGHAAEAGRRWGRRQALAEPARPAGAGESVERMTRMLDELGFAPEPVDGADPPAIGLRHCPFLELAESRADVVCPIHLGLMQGAMESWGAPVTVERLDAFVEPGLCVAHLTAMGAS</sequence>
<accession>A0A810L8P2</accession>
<name>A0A810L8P2_9ACTN</name>
<evidence type="ECO:0000313" key="3">
    <source>
        <dbReference type="EMBL" id="BCJ31607.1"/>
    </source>
</evidence>
<evidence type="ECO:0000313" key="4">
    <source>
        <dbReference type="Proteomes" id="UP000680750"/>
    </source>
</evidence>
<dbReference type="InterPro" id="IPR005471">
    <property type="entry name" value="Tscrpt_reg_IclR_N"/>
</dbReference>
<dbReference type="KEGG" id="aser:Asera_57150"/>
<dbReference type="RefSeq" id="WP_030444106.1">
    <property type="nucleotide sequence ID" value="NZ_AP023354.1"/>
</dbReference>
<dbReference type="AlphaFoldDB" id="A0A810L8P2"/>
<keyword evidence="4" id="KW-1185">Reference proteome</keyword>
<evidence type="ECO:0000256" key="1">
    <source>
        <dbReference type="SAM" id="MobiDB-lite"/>
    </source>
</evidence>
<dbReference type="InterPro" id="IPR036388">
    <property type="entry name" value="WH-like_DNA-bd_sf"/>
</dbReference>
<feature type="region of interest" description="Disordered" evidence="1">
    <location>
        <begin position="100"/>
        <end position="129"/>
    </location>
</feature>
<organism evidence="3 4">
    <name type="scientific">Actinocatenispora sera</name>
    <dbReference type="NCBI Taxonomy" id="390989"/>
    <lineage>
        <taxon>Bacteria</taxon>
        <taxon>Bacillati</taxon>
        <taxon>Actinomycetota</taxon>
        <taxon>Actinomycetes</taxon>
        <taxon>Micromonosporales</taxon>
        <taxon>Micromonosporaceae</taxon>
        <taxon>Actinocatenispora</taxon>
    </lineage>
</organism>